<dbReference type="RefSeq" id="WP_207942163.1">
    <property type="nucleotide sequence ID" value="NZ_CP147251.1"/>
</dbReference>
<dbReference type="Proteomes" id="UP000664701">
    <property type="component" value="Chromosome"/>
</dbReference>
<feature type="transmembrane region" description="Helical" evidence="5">
    <location>
        <begin position="208"/>
        <end position="226"/>
    </location>
</feature>
<comment type="subcellular location">
    <subcellularLocation>
        <location evidence="1">Membrane</location>
        <topology evidence="1">Multi-pass membrane protein</topology>
    </subcellularLocation>
</comment>
<evidence type="ECO:0000256" key="5">
    <source>
        <dbReference type="SAM" id="Phobius"/>
    </source>
</evidence>
<accession>A0ABZ2SKY6</accession>
<evidence type="ECO:0000313" key="7">
    <source>
        <dbReference type="EMBL" id="WYJ76158.1"/>
    </source>
</evidence>
<feature type="transmembrane region" description="Helical" evidence="5">
    <location>
        <begin position="47"/>
        <end position="70"/>
    </location>
</feature>
<evidence type="ECO:0000256" key="2">
    <source>
        <dbReference type="ARBA" id="ARBA00022692"/>
    </source>
</evidence>
<feature type="transmembrane region" description="Helical" evidence="5">
    <location>
        <begin position="6"/>
        <end position="26"/>
    </location>
</feature>
<sequence>MTNILFQVPSVFLMVLFLGCLWMISSSADRMIDQALEISRKLQISEIATGATIVAFGTVITELATTIVAINQHSPDIAVGNAMGSMVTNLSIIVGIGALTGVVPISRLVTYKTLFFSSLAILVFLLTFLSPTSQLPRIAGIFFLLLTPLYLWFTFKTKAATETHTAASSNFFLSLFKLCFFIALISLGAGIIVPIIDILAQRFSLSEGIISATVIAFVTNAPELSTMYHATKKGAGDLAVGNVIGANILNILVVLGIGSILADGLYFSPENFYLQFPSLLLIVLIFLAFIFNSNKHQISKKEGIVLIMSYAIYILASLFLL</sequence>
<keyword evidence="4 5" id="KW-0472">Membrane</keyword>
<gene>
    <name evidence="7" type="ORF">DOK78_000775</name>
</gene>
<organism evidence="7 8">
    <name type="scientific">Candidatus Enterococcus lowellii</name>
    <dbReference type="NCBI Taxonomy" id="2230877"/>
    <lineage>
        <taxon>Bacteria</taxon>
        <taxon>Bacillati</taxon>
        <taxon>Bacillota</taxon>
        <taxon>Bacilli</taxon>
        <taxon>Lactobacillales</taxon>
        <taxon>Enterococcaceae</taxon>
        <taxon>Enterococcus</taxon>
    </lineage>
</organism>
<keyword evidence="2 5" id="KW-0812">Transmembrane</keyword>
<dbReference type="Pfam" id="PF01699">
    <property type="entry name" value="Na_Ca_ex"/>
    <property type="match status" value="2"/>
</dbReference>
<evidence type="ECO:0000256" key="3">
    <source>
        <dbReference type="ARBA" id="ARBA00022989"/>
    </source>
</evidence>
<evidence type="ECO:0000256" key="4">
    <source>
        <dbReference type="ARBA" id="ARBA00023136"/>
    </source>
</evidence>
<reference evidence="7 8" key="1">
    <citation type="submission" date="2024-03" db="EMBL/GenBank/DDBJ databases">
        <title>The Genome Sequence of Enterococcus sp. DIV2402.</title>
        <authorList>
            <consortium name="The Broad Institute Genomics Platform"/>
            <consortium name="The Broad Institute Microbial Omics Core"/>
            <consortium name="The Broad Institute Genomic Center for Infectious Diseases"/>
            <person name="Earl A."/>
            <person name="Manson A."/>
            <person name="Gilmore M."/>
            <person name="Schwartman J."/>
            <person name="Shea T."/>
            <person name="Abouelleil A."/>
            <person name="Cao P."/>
            <person name="Chapman S."/>
            <person name="Cusick C."/>
            <person name="Young S."/>
            <person name="Neafsey D."/>
            <person name="Nusbaum C."/>
            <person name="Birren B."/>
        </authorList>
    </citation>
    <scope>NUCLEOTIDE SEQUENCE [LARGE SCALE GENOMIC DNA]</scope>
    <source>
        <strain evidence="7 8">DIV2402</strain>
    </source>
</reference>
<dbReference type="Gene3D" id="1.20.1420.30">
    <property type="entry name" value="NCX, central ion-binding region"/>
    <property type="match status" value="1"/>
</dbReference>
<dbReference type="EMBL" id="CP147251">
    <property type="protein sequence ID" value="WYJ76158.1"/>
    <property type="molecule type" value="Genomic_DNA"/>
</dbReference>
<feature type="transmembrane region" description="Helical" evidence="5">
    <location>
        <begin position="82"/>
        <end position="102"/>
    </location>
</feature>
<keyword evidence="8" id="KW-1185">Reference proteome</keyword>
<dbReference type="InterPro" id="IPR004481">
    <property type="entry name" value="K/Na/Ca-exchanger"/>
</dbReference>
<protein>
    <submittedName>
        <fullName evidence="7">Cation:H+ antiporter</fullName>
    </submittedName>
</protein>
<feature type="domain" description="Sodium/calcium exchanger membrane region" evidence="6">
    <location>
        <begin position="176"/>
        <end position="318"/>
    </location>
</feature>
<feature type="transmembrane region" description="Helical" evidence="5">
    <location>
        <begin position="175"/>
        <end position="196"/>
    </location>
</feature>
<dbReference type="InterPro" id="IPR004837">
    <property type="entry name" value="NaCa_Exmemb"/>
</dbReference>
<keyword evidence="3 5" id="KW-1133">Transmembrane helix</keyword>
<dbReference type="InterPro" id="IPR044880">
    <property type="entry name" value="NCX_ion-bd_dom_sf"/>
</dbReference>
<dbReference type="PANTHER" id="PTHR10846">
    <property type="entry name" value="SODIUM/POTASSIUM/CALCIUM EXCHANGER"/>
    <property type="match status" value="1"/>
</dbReference>
<evidence type="ECO:0000313" key="8">
    <source>
        <dbReference type="Proteomes" id="UP000664701"/>
    </source>
</evidence>
<feature type="transmembrane region" description="Helical" evidence="5">
    <location>
        <begin position="303"/>
        <end position="320"/>
    </location>
</feature>
<feature type="transmembrane region" description="Helical" evidence="5">
    <location>
        <begin position="135"/>
        <end position="155"/>
    </location>
</feature>
<feature type="domain" description="Sodium/calcium exchanger membrane region" evidence="6">
    <location>
        <begin position="13"/>
        <end position="155"/>
    </location>
</feature>
<feature type="transmembrane region" description="Helical" evidence="5">
    <location>
        <begin position="109"/>
        <end position="129"/>
    </location>
</feature>
<feature type="transmembrane region" description="Helical" evidence="5">
    <location>
        <begin position="238"/>
        <end position="260"/>
    </location>
</feature>
<name>A0ABZ2SKY6_9ENTE</name>
<dbReference type="PANTHER" id="PTHR10846:SF8">
    <property type="entry name" value="INNER MEMBRANE PROTEIN YRBG"/>
    <property type="match status" value="1"/>
</dbReference>
<evidence type="ECO:0000256" key="1">
    <source>
        <dbReference type="ARBA" id="ARBA00004141"/>
    </source>
</evidence>
<proteinExistence type="predicted"/>
<feature type="transmembrane region" description="Helical" evidence="5">
    <location>
        <begin position="272"/>
        <end position="291"/>
    </location>
</feature>
<evidence type="ECO:0000259" key="6">
    <source>
        <dbReference type="Pfam" id="PF01699"/>
    </source>
</evidence>